<gene>
    <name evidence="7" type="ORF">E5J99_18335</name>
</gene>
<accession>A0A4Z0PI30</accession>
<dbReference type="PROSITE" id="PS50109">
    <property type="entry name" value="HIS_KIN"/>
    <property type="match status" value="1"/>
</dbReference>
<keyword evidence="5 7" id="KW-0418">Kinase</keyword>
<dbReference type="Pfam" id="PF00512">
    <property type="entry name" value="HisKA"/>
    <property type="match status" value="1"/>
</dbReference>
<proteinExistence type="predicted"/>
<dbReference type="InterPro" id="IPR052162">
    <property type="entry name" value="Sensor_kinase/Photoreceptor"/>
</dbReference>
<dbReference type="OrthoDB" id="9766459at2"/>
<dbReference type="Gene3D" id="3.30.565.10">
    <property type="entry name" value="Histidine kinase-like ATPase, C-terminal domain"/>
    <property type="match status" value="1"/>
</dbReference>
<comment type="catalytic activity">
    <reaction evidence="1">
        <text>ATP + protein L-histidine = ADP + protein N-phospho-L-histidine.</text>
        <dbReference type="EC" id="2.7.13.3"/>
    </reaction>
</comment>
<feature type="domain" description="Histidine kinase" evidence="6">
    <location>
        <begin position="13"/>
        <end position="216"/>
    </location>
</feature>
<organism evidence="7 8">
    <name type="scientific">Hymenobacter elongatus</name>
    <dbReference type="NCBI Taxonomy" id="877208"/>
    <lineage>
        <taxon>Bacteria</taxon>
        <taxon>Pseudomonadati</taxon>
        <taxon>Bacteroidota</taxon>
        <taxon>Cytophagia</taxon>
        <taxon>Cytophagales</taxon>
        <taxon>Hymenobacteraceae</taxon>
        <taxon>Hymenobacter</taxon>
    </lineage>
</organism>
<dbReference type="SUPFAM" id="SSF55874">
    <property type="entry name" value="ATPase domain of HSP90 chaperone/DNA topoisomerase II/histidine kinase"/>
    <property type="match status" value="1"/>
</dbReference>
<evidence type="ECO:0000313" key="7">
    <source>
        <dbReference type="EMBL" id="TGE13951.1"/>
    </source>
</evidence>
<evidence type="ECO:0000256" key="5">
    <source>
        <dbReference type="ARBA" id="ARBA00022777"/>
    </source>
</evidence>
<dbReference type="EC" id="2.7.13.3" evidence="2"/>
<dbReference type="AlphaFoldDB" id="A0A4Z0PI30"/>
<dbReference type="SMART" id="SM00387">
    <property type="entry name" value="HATPase_c"/>
    <property type="match status" value="1"/>
</dbReference>
<dbReference type="Pfam" id="PF02518">
    <property type="entry name" value="HATPase_c"/>
    <property type="match status" value="1"/>
</dbReference>
<evidence type="ECO:0000256" key="4">
    <source>
        <dbReference type="ARBA" id="ARBA00022679"/>
    </source>
</evidence>
<sequence>MRTNVDLDNFIYTASHDLKAPITNIEGLLHVLQDQLPAARPPGPDMAPVLAMMRESVLRFKRTIEHLSDVTKLQKEHAQLATDVPLADVLDDVRLDLRPLIQQTGARVDVDVATCSTVSFSAKNLRSAIYNLLSNALKYRHPDREPHIRVSCRRQAEHTVLTVQDNGLGLSAAQQKELFMMFRRLHTHVDGSGIGLYMVKKTVENIGSTFSLYFPI</sequence>
<dbReference type="Proteomes" id="UP000297739">
    <property type="component" value="Unassembled WGS sequence"/>
</dbReference>
<dbReference type="InterPro" id="IPR003594">
    <property type="entry name" value="HATPase_dom"/>
</dbReference>
<dbReference type="RefSeq" id="WP_135499273.1">
    <property type="nucleotide sequence ID" value="NZ_SRLD01000046.1"/>
</dbReference>
<dbReference type="PANTHER" id="PTHR43304:SF1">
    <property type="entry name" value="PAC DOMAIN-CONTAINING PROTEIN"/>
    <property type="match status" value="1"/>
</dbReference>
<dbReference type="EMBL" id="SRLD01000046">
    <property type="protein sequence ID" value="TGE13951.1"/>
    <property type="molecule type" value="Genomic_DNA"/>
</dbReference>
<dbReference type="PANTHER" id="PTHR43304">
    <property type="entry name" value="PHYTOCHROME-LIKE PROTEIN CPH1"/>
    <property type="match status" value="1"/>
</dbReference>
<dbReference type="InterPro" id="IPR005467">
    <property type="entry name" value="His_kinase_dom"/>
</dbReference>
<protein>
    <recommendedName>
        <fullName evidence="2">histidine kinase</fullName>
        <ecNumber evidence="2">2.7.13.3</ecNumber>
    </recommendedName>
</protein>
<dbReference type="CDD" id="cd00082">
    <property type="entry name" value="HisKA"/>
    <property type="match status" value="1"/>
</dbReference>
<reference evidence="7 8" key="1">
    <citation type="submission" date="2019-04" db="EMBL/GenBank/DDBJ databases">
        <authorList>
            <person name="Feng G."/>
            <person name="Zhang J."/>
            <person name="Zhu H."/>
        </authorList>
    </citation>
    <scope>NUCLEOTIDE SEQUENCE [LARGE SCALE GENOMIC DNA]</scope>
    <source>
        <strain evidence="7 8">JCM 17223</strain>
    </source>
</reference>
<evidence type="ECO:0000256" key="2">
    <source>
        <dbReference type="ARBA" id="ARBA00012438"/>
    </source>
</evidence>
<evidence type="ECO:0000259" key="6">
    <source>
        <dbReference type="PROSITE" id="PS50109"/>
    </source>
</evidence>
<keyword evidence="4" id="KW-0808">Transferase</keyword>
<comment type="caution">
    <text evidence="7">The sequence shown here is derived from an EMBL/GenBank/DDBJ whole genome shotgun (WGS) entry which is preliminary data.</text>
</comment>
<dbReference type="InterPro" id="IPR004358">
    <property type="entry name" value="Sig_transdc_His_kin-like_C"/>
</dbReference>
<evidence type="ECO:0000256" key="3">
    <source>
        <dbReference type="ARBA" id="ARBA00022553"/>
    </source>
</evidence>
<keyword evidence="3" id="KW-0597">Phosphoprotein</keyword>
<name>A0A4Z0PI30_9BACT</name>
<evidence type="ECO:0000256" key="1">
    <source>
        <dbReference type="ARBA" id="ARBA00000085"/>
    </source>
</evidence>
<dbReference type="GO" id="GO:0000155">
    <property type="term" value="F:phosphorelay sensor kinase activity"/>
    <property type="evidence" value="ECO:0007669"/>
    <property type="project" value="InterPro"/>
</dbReference>
<dbReference type="InterPro" id="IPR003661">
    <property type="entry name" value="HisK_dim/P_dom"/>
</dbReference>
<dbReference type="InterPro" id="IPR036890">
    <property type="entry name" value="HATPase_C_sf"/>
</dbReference>
<dbReference type="Gene3D" id="1.10.287.130">
    <property type="match status" value="1"/>
</dbReference>
<dbReference type="PRINTS" id="PR00344">
    <property type="entry name" value="BCTRLSENSOR"/>
</dbReference>
<dbReference type="SMART" id="SM00388">
    <property type="entry name" value="HisKA"/>
    <property type="match status" value="1"/>
</dbReference>
<dbReference type="SUPFAM" id="SSF47384">
    <property type="entry name" value="Homodimeric domain of signal transducing histidine kinase"/>
    <property type="match status" value="1"/>
</dbReference>
<dbReference type="InterPro" id="IPR036097">
    <property type="entry name" value="HisK_dim/P_sf"/>
</dbReference>
<evidence type="ECO:0000313" key="8">
    <source>
        <dbReference type="Proteomes" id="UP000297739"/>
    </source>
</evidence>
<keyword evidence="8" id="KW-1185">Reference proteome</keyword>